<name>A0A3G2KFX6_9CAUD</name>
<dbReference type="RefSeq" id="YP_010656299.1">
    <property type="nucleotide sequence ID" value="NC_070837.1"/>
</dbReference>
<organism evidence="1 2">
    <name type="scientific">Arthrobacter phage Faja</name>
    <dbReference type="NCBI Taxonomy" id="2419957"/>
    <lineage>
        <taxon>Viruses</taxon>
        <taxon>Duplodnaviria</taxon>
        <taxon>Heunggongvirae</taxon>
        <taxon>Uroviricota</taxon>
        <taxon>Caudoviricetes</taxon>
        <taxon>Fajavirus</taxon>
        <taxon>Fajavirus faja</taxon>
    </lineage>
</organism>
<dbReference type="GeneID" id="77932181"/>
<dbReference type="EMBL" id="MH834612">
    <property type="protein sequence ID" value="AYN57868.1"/>
    <property type="molecule type" value="Genomic_DNA"/>
</dbReference>
<gene>
    <name evidence="1" type="primary">13</name>
    <name evidence="1" type="ORF">PBI_FAJA_13</name>
</gene>
<sequence>MSKAHYDAFEQLIPDGIRVFRGSAPIEPVSADYPYVVLGGNAGTESTEAVAGDPDSLDLRFKLTYAGLSLDSVLIIMGQVRPTIRAARMVVPGWVCGLFRHESLVDITTDFGVKVADVGANPVYAVDEYAVFCAR</sequence>
<evidence type="ECO:0000313" key="2">
    <source>
        <dbReference type="Proteomes" id="UP000280317"/>
    </source>
</evidence>
<proteinExistence type="predicted"/>
<accession>A0A3G2KFX6</accession>
<dbReference type="KEGG" id="vg:77932181"/>
<keyword evidence="2" id="KW-1185">Reference proteome</keyword>
<protein>
    <submittedName>
        <fullName evidence="1">Tail terminator</fullName>
    </submittedName>
</protein>
<reference evidence="1 2" key="1">
    <citation type="submission" date="2018-09" db="EMBL/GenBank/DDBJ databases">
        <authorList>
            <person name="Ulbrich M.C."/>
            <person name="Stoner T.H."/>
            <person name="Garlena R.A."/>
            <person name="Russell D.A."/>
            <person name="Pope W.H."/>
            <person name="Jacobs-Sera D."/>
            <person name="Hatfull G.F."/>
        </authorList>
    </citation>
    <scope>NUCLEOTIDE SEQUENCE [LARGE SCALE GENOMIC DNA]</scope>
</reference>
<dbReference type="Proteomes" id="UP000280317">
    <property type="component" value="Segment"/>
</dbReference>
<evidence type="ECO:0000313" key="1">
    <source>
        <dbReference type="EMBL" id="AYN57868.1"/>
    </source>
</evidence>